<reference evidence="3" key="1">
    <citation type="submission" date="2019-01" db="EMBL/GenBank/DDBJ databases">
        <title>Draft genome sequences of three monokaryotic isolates of the white-rot basidiomycete fungus Dichomitus squalens.</title>
        <authorList>
            <consortium name="DOE Joint Genome Institute"/>
            <person name="Lopez S.C."/>
            <person name="Andreopoulos B."/>
            <person name="Pangilinan J."/>
            <person name="Lipzen A."/>
            <person name="Riley R."/>
            <person name="Ahrendt S."/>
            <person name="Ng V."/>
            <person name="Barry K."/>
            <person name="Daum C."/>
            <person name="Grigoriev I.V."/>
            <person name="Hilden K.S."/>
            <person name="Makela M.R."/>
            <person name="de Vries R.P."/>
        </authorList>
    </citation>
    <scope>NUCLEOTIDE SEQUENCE [LARGE SCALE GENOMIC DNA]</scope>
    <source>
        <strain evidence="3">OM18370.1</strain>
    </source>
</reference>
<proteinExistence type="predicted"/>
<gene>
    <name evidence="3" type="ORF">BD311DRAFT_462938</name>
</gene>
<evidence type="ECO:0000256" key="1">
    <source>
        <dbReference type="SAM" id="MobiDB-lite"/>
    </source>
</evidence>
<dbReference type="Proteomes" id="UP000292957">
    <property type="component" value="Unassembled WGS sequence"/>
</dbReference>
<feature type="region of interest" description="Disordered" evidence="1">
    <location>
        <begin position="719"/>
        <end position="781"/>
    </location>
</feature>
<name>A0A4Q9MH02_9APHY</name>
<evidence type="ECO:0000313" key="3">
    <source>
        <dbReference type="EMBL" id="TBU26097.1"/>
    </source>
</evidence>
<dbReference type="SUPFAM" id="SSF56112">
    <property type="entry name" value="Protein kinase-like (PK-like)"/>
    <property type="match status" value="1"/>
</dbReference>
<dbReference type="OrthoDB" id="5584477at2759"/>
<dbReference type="InterPro" id="IPR011009">
    <property type="entry name" value="Kinase-like_dom_sf"/>
</dbReference>
<accession>A0A4Q9MH02</accession>
<dbReference type="Pfam" id="PF17667">
    <property type="entry name" value="Pkinase_fungal"/>
    <property type="match status" value="2"/>
</dbReference>
<feature type="compositionally biased region" description="Basic and acidic residues" evidence="1">
    <location>
        <begin position="739"/>
        <end position="751"/>
    </location>
</feature>
<dbReference type="EMBL" id="ML143451">
    <property type="protein sequence ID" value="TBU26097.1"/>
    <property type="molecule type" value="Genomic_DNA"/>
</dbReference>
<dbReference type="AlphaFoldDB" id="A0A4Q9MH02"/>
<dbReference type="PANTHER" id="PTHR38248">
    <property type="entry name" value="FUNK1 6"/>
    <property type="match status" value="1"/>
</dbReference>
<dbReference type="PANTHER" id="PTHR38248:SF2">
    <property type="entry name" value="FUNK1 11"/>
    <property type="match status" value="1"/>
</dbReference>
<dbReference type="InterPro" id="IPR040976">
    <property type="entry name" value="Pkinase_fungal"/>
</dbReference>
<feature type="domain" description="Fungal-type protein kinase" evidence="2">
    <location>
        <begin position="384"/>
        <end position="518"/>
    </location>
</feature>
<feature type="domain" description="Fungal-type protein kinase" evidence="2">
    <location>
        <begin position="134"/>
        <end position="219"/>
    </location>
</feature>
<protein>
    <recommendedName>
        <fullName evidence="2">Fungal-type protein kinase domain-containing protein</fullName>
    </recommendedName>
</protein>
<sequence>MDQLKELTVQIPFGKFLDAFCVQPHPHSPRYRRKSQKCTTRAFHQAVGRLKEGPGSYSGRMADLMQKFKLWPRHKLTIQSHDAAAFEWALIEPLQDARPGWASPRVLFRFCEIDPRHEYLPSGYNPSWESAEAGSTRKEFWKDICTQVQRHFALQQLNALYVVLVQDNSTLRVTRWDRSGVVATEWVDYGNKPDLLADLFWRMSMLTDEQLGFDPTATAVLPGSPEHVLMDRMAQPHADDLDTTEGVVIEGDATDPNRVFKFARDAFRRTLSLSPFLARGRPRWKLSVPTTDSQPREFLVGAPLTFEKGEVFDWRNSRGYIAVDCQTKDFVFLKDTWRELGDQANAESEGDCLTRLNQAGVPYVPTLLCYADLRYTVTPEYHDHQDREGPEWRLHHRIVVREFCLSLSKVVNGRQLVSVVKDCVSAHAGAATSAGVLHGDISFGNLMVVPKLRPMSAGKHVVRCEGILIDWENFRPLRVGRPALRMTWQFASVSYIHDTTAPLEIADELESFFYVLIYAAVRLLHSSCSDVESFLAGFFDRDYIDGVGWAVSTWKRYLLDRMVLVGPPSGEKLFFYGDPADSTHERTVTPLNALLFDWLKWCNSRFYARFSVNGRLVLLDDRHFIPMDNPPVFQYRRLISKSQKRAHAPKFDNHNAVLELLEAKLREEWPRFDLAGDRCESETYSAPTPVEHHSIEPHVLVKGEEEEVALMLEEAAKPREAVKRKPAAKKAQKRARKPLGVEEGRRVENKAATRRSKRLMNEPPSPIRDAIERPAKRQRRR</sequence>
<organism evidence="3">
    <name type="scientific">Dichomitus squalens</name>
    <dbReference type="NCBI Taxonomy" id="114155"/>
    <lineage>
        <taxon>Eukaryota</taxon>
        <taxon>Fungi</taxon>
        <taxon>Dikarya</taxon>
        <taxon>Basidiomycota</taxon>
        <taxon>Agaricomycotina</taxon>
        <taxon>Agaricomycetes</taxon>
        <taxon>Polyporales</taxon>
        <taxon>Polyporaceae</taxon>
        <taxon>Dichomitus</taxon>
    </lineage>
</organism>
<feature type="compositionally biased region" description="Basic residues" evidence="1">
    <location>
        <begin position="724"/>
        <end position="737"/>
    </location>
</feature>
<evidence type="ECO:0000259" key="2">
    <source>
        <dbReference type="Pfam" id="PF17667"/>
    </source>
</evidence>